<dbReference type="PANTHER" id="PTHR21299:SF1">
    <property type="entry name" value="PANTOATE--BETA-ALANINE LIGASE"/>
    <property type="match status" value="1"/>
</dbReference>
<comment type="miscellaneous">
    <text evidence="8">The reaction proceeds by a bi uni uni bi ping pong mechanism.</text>
</comment>
<feature type="binding site" evidence="8">
    <location>
        <begin position="152"/>
        <end position="155"/>
    </location>
    <ligand>
        <name>ATP</name>
        <dbReference type="ChEBI" id="CHEBI:30616"/>
    </ligand>
</feature>
<feature type="binding site" evidence="8">
    <location>
        <begin position="189"/>
        <end position="192"/>
    </location>
    <ligand>
        <name>ATP</name>
        <dbReference type="ChEBI" id="CHEBI:30616"/>
    </ligand>
</feature>
<evidence type="ECO:0000256" key="1">
    <source>
        <dbReference type="ARBA" id="ARBA00004990"/>
    </source>
</evidence>
<dbReference type="Gene3D" id="3.30.1300.10">
    <property type="entry name" value="Pantoate-beta-alanine ligase, C-terminal domain"/>
    <property type="match status" value="1"/>
</dbReference>
<dbReference type="Gene3D" id="3.40.50.620">
    <property type="entry name" value="HUPs"/>
    <property type="match status" value="1"/>
</dbReference>
<dbReference type="HAMAP" id="MF_00158">
    <property type="entry name" value="PanC"/>
    <property type="match status" value="1"/>
</dbReference>
<evidence type="ECO:0000313" key="10">
    <source>
        <dbReference type="Proteomes" id="UP000606115"/>
    </source>
</evidence>
<evidence type="ECO:0000256" key="3">
    <source>
        <dbReference type="ARBA" id="ARBA00022598"/>
    </source>
</evidence>
<feature type="binding site" evidence="8">
    <location>
        <position position="181"/>
    </location>
    <ligand>
        <name>ATP</name>
        <dbReference type="ChEBI" id="CHEBI:30616"/>
    </ligand>
</feature>
<dbReference type="Proteomes" id="UP000606115">
    <property type="component" value="Unassembled WGS sequence"/>
</dbReference>
<dbReference type="Pfam" id="PF02569">
    <property type="entry name" value="Pantoate_ligase"/>
    <property type="match status" value="1"/>
</dbReference>
<keyword evidence="5 8" id="KW-0547">Nucleotide-binding</keyword>
<dbReference type="SUPFAM" id="SSF52374">
    <property type="entry name" value="Nucleotidylyl transferase"/>
    <property type="match status" value="1"/>
</dbReference>
<comment type="catalytic activity">
    <reaction evidence="7 8">
        <text>(R)-pantoate + beta-alanine + ATP = (R)-pantothenate + AMP + diphosphate + H(+)</text>
        <dbReference type="Rhea" id="RHEA:10912"/>
        <dbReference type="ChEBI" id="CHEBI:15378"/>
        <dbReference type="ChEBI" id="CHEBI:15980"/>
        <dbReference type="ChEBI" id="CHEBI:29032"/>
        <dbReference type="ChEBI" id="CHEBI:30616"/>
        <dbReference type="ChEBI" id="CHEBI:33019"/>
        <dbReference type="ChEBI" id="CHEBI:57966"/>
        <dbReference type="ChEBI" id="CHEBI:456215"/>
        <dbReference type="EC" id="6.3.2.1"/>
    </reaction>
</comment>
<comment type="subunit">
    <text evidence="8">Homodimer.</text>
</comment>
<keyword evidence="10" id="KW-1185">Reference proteome</keyword>
<comment type="function">
    <text evidence="8">Catalyzes the condensation of pantoate with beta-alanine in an ATP-dependent reaction via a pantoyl-adenylate intermediate.</text>
</comment>
<accession>A0ABQ2DBL7</accession>
<dbReference type="EMBL" id="BMKX01000001">
    <property type="protein sequence ID" value="GGJ52782.1"/>
    <property type="molecule type" value="Genomic_DNA"/>
</dbReference>
<dbReference type="InterPro" id="IPR003721">
    <property type="entry name" value="Pantoate_ligase"/>
</dbReference>
<evidence type="ECO:0000256" key="8">
    <source>
        <dbReference type="HAMAP-Rule" id="MF_00158"/>
    </source>
</evidence>
<feature type="binding site" evidence="8">
    <location>
        <position position="158"/>
    </location>
    <ligand>
        <name>(R)-pantoate</name>
        <dbReference type="ChEBI" id="CHEBI:15980"/>
    </ligand>
</feature>
<keyword evidence="3 8" id="KW-0436">Ligase</keyword>
<dbReference type="InterPro" id="IPR042176">
    <property type="entry name" value="Pantoate_ligase_C"/>
</dbReference>
<evidence type="ECO:0000256" key="5">
    <source>
        <dbReference type="ARBA" id="ARBA00022741"/>
    </source>
</evidence>
<evidence type="ECO:0000256" key="4">
    <source>
        <dbReference type="ARBA" id="ARBA00022655"/>
    </source>
</evidence>
<evidence type="ECO:0000256" key="7">
    <source>
        <dbReference type="ARBA" id="ARBA00048258"/>
    </source>
</evidence>
<comment type="pathway">
    <text evidence="1 8">Cofactor biosynthesis; (R)-pantothenate biosynthesis; (R)-pantothenate from (R)-pantoate and beta-alanine: step 1/1.</text>
</comment>
<evidence type="ECO:0000256" key="6">
    <source>
        <dbReference type="ARBA" id="ARBA00022840"/>
    </source>
</evidence>
<dbReference type="RefSeq" id="WP_188684003.1">
    <property type="nucleotide sequence ID" value="NZ_BMKX01000001.1"/>
</dbReference>
<keyword evidence="8" id="KW-0963">Cytoplasm</keyword>
<dbReference type="InterPro" id="IPR014729">
    <property type="entry name" value="Rossmann-like_a/b/a_fold"/>
</dbReference>
<feature type="binding site" evidence="8">
    <location>
        <begin position="30"/>
        <end position="37"/>
    </location>
    <ligand>
        <name>ATP</name>
        <dbReference type="ChEBI" id="CHEBI:30616"/>
    </ligand>
</feature>
<dbReference type="PANTHER" id="PTHR21299">
    <property type="entry name" value="CYTIDYLATE KINASE/PANTOATE-BETA-ALANINE LIGASE"/>
    <property type="match status" value="1"/>
</dbReference>
<organism evidence="9 10">
    <name type="scientific">Glutamicibacter ardleyensis</name>
    <dbReference type="NCBI Taxonomy" id="225894"/>
    <lineage>
        <taxon>Bacteria</taxon>
        <taxon>Bacillati</taxon>
        <taxon>Actinomycetota</taxon>
        <taxon>Actinomycetes</taxon>
        <taxon>Micrococcales</taxon>
        <taxon>Micrococcaceae</taxon>
        <taxon>Glutamicibacter</taxon>
    </lineage>
</organism>
<comment type="similarity">
    <text evidence="2 8">Belongs to the pantothenate synthetase family.</text>
</comment>
<dbReference type="EC" id="6.3.2.1" evidence="8"/>
<keyword evidence="6 8" id="KW-0067">ATP-binding</keyword>
<comment type="subcellular location">
    <subcellularLocation>
        <location evidence="8">Cytoplasm</location>
    </subcellularLocation>
</comment>
<evidence type="ECO:0000313" key="9">
    <source>
        <dbReference type="EMBL" id="GGJ52782.1"/>
    </source>
</evidence>
<feature type="active site" description="Proton donor" evidence="8">
    <location>
        <position position="37"/>
    </location>
</feature>
<feature type="binding site" evidence="8">
    <location>
        <position position="61"/>
    </location>
    <ligand>
        <name>beta-alanine</name>
        <dbReference type="ChEBI" id="CHEBI:57966"/>
    </ligand>
</feature>
<reference evidence="10" key="1">
    <citation type="journal article" date="2019" name="Int. J. Syst. Evol. Microbiol.">
        <title>The Global Catalogue of Microorganisms (GCM) 10K type strain sequencing project: providing services to taxonomists for standard genome sequencing and annotation.</title>
        <authorList>
            <consortium name="The Broad Institute Genomics Platform"/>
            <consortium name="The Broad Institute Genome Sequencing Center for Infectious Disease"/>
            <person name="Wu L."/>
            <person name="Ma J."/>
        </authorList>
    </citation>
    <scope>NUCLEOTIDE SEQUENCE [LARGE SCALE GENOMIC DNA]</scope>
    <source>
        <strain evidence="10">CGMCC 1.3685</strain>
    </source>
</reference>
<feature type="binding site" evidence="8">
    <location>
        <position position="61"/>
    </location>
    <ligand>
        <name>(R)-pantoate</name>
        <dbReference type="ChEBI" id="CHEBI:15980"/>
    </ligand>
</feature>
<proteinExistence type="inferred from homology"/>
<evidence type="ECO:0000256" key="2">
    <source>
        <dbReference type="ARBA" id="ARBA00009256"/>
    </source>
</evidence>
<gene>
    <name evidence="8 9" type="primary">panC</name>
    <name evidence="9" type="ORF">GCM10007173_09230</name>
</gene>
<protein>
    <recommendedName>
        <fullName evidence="8">Pantothenate synthetase</fullName>
        <shortName evidence="8">PS</shortName>
        <ecNumber evidence="8">6.3.2.1</ecNumber>
    </recommendedName>
    <alternativeName>
        <fullName evidence="8">Pantoate--beta-alanine ligase</fullName>
    </alternativeName>
    <alternativeName>
        <fullName evidence="8">Pantoate-activating enzyme</fullName>
    </alternativeName>
</protein>
<comment type="caution">
    <text evidence="9">The sequence shown here is derived from an EMBL/GenBank/DDBJ whole genome shotgun (WGS) entry which is preliminary data.</text>
</comment>
<name>A0ABQ2DBL7_9MICC</name>
<sequence length="287" mass="31611">MTPMIVHTREELKSAIAHANPKSLGFVPTMGALHEGHERLFDKARAENELVVISIFVNELQFNDAQDYANYPRDLDTDLVMATRAGVDIVFAPPAEEIYHAGKPLIQLHSGILGEMYEGASRPGHFDGMLAVVAKLLHLADPRQGEYRAYFGQKDAQQLALIRRMVADLDYPVELCSVPIVRSARGLALSSRNALLNAEQLEAALVLHRAIELIASRAARHEPLNIDDALGLFQMEPSVELDYFVVVDPNTLQELAFICQDTPFTGEALILVAAKVGGVRLIDNQPI</sequence>
<dbReference type="NCBIfam" id="TIGR00018">
    <property type="entry name" value="panC"/>
    <property type="match status" value="1"/>
</dbReference>
<dbReference type="GeneID" id="303303314"/>
<keyword evidence="4 8" id="KW-0566">Pantothenate biosynthesis</keyword>